<protein>
    <submittedName>
        <fullName evidence="1">Uncharacterized protein</fullName>
    </submittedName>
</protein>
<reference evidence="1 2" key="1">
    <citation type="submission" date="2015-03" db="EMBL/GenBank/DDBJ databases">
        <title>Draft genome of Stenotrophomonas maltophila isolated from urine specimen.</title>
        <authorList>
            <person name="Murugan N."/>
            <person name="Malathi J."/>
            <person name="Umashankar V."/>
            <person name="Madhavan H."/>
        </authorList>
    </citation>
    <scope>NUCLEOTIDE SEQUENCE [LARGE SCALE GENOMIC DNA]</scope>
    <source>
        <strain evidence="1 2">JMNMN1</strain>
    </source>
</reference>
<sequence length="77" mass="8053">MRRGRRFATEHALGGVVILEAEGARQGLSALAQLPAGNLRQQFGQAGFAELVVAALRGTQRAWASGIRSAMGISTSC</sequence>
<dbReference type="AlphaFoldDB" id="A0A0F5ZN32"/>
<dbReference type="Proteomes" id="UP000243478">
    <property type="component" value="Unassembled WGS sequence"/>
</dbReference>
<comment type="caution">
    <text evidence="1">The sequence shown here is derived from an EMBL/GenBank/DDBJ whole genome shotgun (WGS) entry which is preliminary data.</text>
</comment>
<evidence type="ECO:0000313" key="2">
    <source>
        <dbReference type="Proteomes" id="UP000243478"/>
    </source>
</evidence>
<evidence type="ECO:0000313" key="1">
    <source>
        <dbReference type="EMBL" id="KKD57088.1"/>
    </source>
</evidence>
<accession>A0A0F5ZN32</accession>
<name>A0A0F5ZN32_STEMA</name>
<dbReference type="EMBL" id="JZRZ01000021">
    <property type="protein sequence ID" value="KKD57088.1"/>
    <property type="molecule type" value="Genomic_DNA"/>
</dbReference>
<gene>
    <name evidence="1" type="ORF">VM57_13240</name>
</gene>
<proteinExistence type="predicted"/>
<organism evidence="1 2">
    <name type="scientific">Stenotrophomonas maltophilia</name>
    <name type="common">Pseudomonas maltophilia</name>
    <name type="synonym">Xanthomonas maltophilia</name>
    <dbReference type="NCBI Taxonomy" id="40324"/>
    <lineage>
        <taxon>Bacteria</taxon>
        <taxon>Pseudomonadati</taxon>
        <taxon>Pseudomonadota</taxon>
        <taxon>Gammaproteobacteria</taxon>
        <taxon>Lysobacterales</taxon>
        <taxon>Lysobacteraceae</taxon>
        <taxon>Stenotrophomonas</taxon>
        <taxon>Stenotrophomonas maltophilia group</taxon>
    </lineage>
</organism>